<dbReference type="EMBL" id="MFLM01000003">
    <property type="protein sequence ID" value="OGG68796.1"/>
    <property type="molecule type" value="Genomic_DNA"/>
</dbReference>
<keyword evidence="4" id="KW-0813">Transport</keyword>
<evidence type="ECO:0000256" key="3">
    <source>
        <dbReference type="ARBA" id="ARBA00012517"/>
    </source>
</evidence>
<dbReference type="Gene3D" id="3.40.1110.10">
    <property type="entry name" value="Calcium-transporting ATPase, cytoplasmic domain N"/>
    <property type="match status" value="1"/>
</dbReference>
<evidence type="ECO:0000256" key="12">
    <source>
        <dbReference type="ARBA" id="ARBA00023008"/>
    </source>
</evidence>
<dbReference type="GO" id="GO:0005886">
    <property type="term" value="C:plasma membrane"/>
    <property type="evidence" value="ECO:0007669"/>
    <property type="project" value="UniProtKB-SubCell"/>
</dbReference>
<comment type="catalytic activity">
    <reaction evidence="15">
        <text>Cu(+)(in) + ATP + H2O = Cu(+)(out) + ADP + phosphate + H(+)</text>
        <dbReference type="Rhea" id="RHEA:25792"/>
        <dbReference type="ChEBI" id="CHEBI:15377"/>
        <dbReference type="ChEBI" id="CHEBI:15378"/>
        <dbReference type="ChEBI" id="CHEBI:30616"/>
        <dbReference type="ChEBI" id="CHEBI:43474"/>
        <dbReference type="ChEBI" id="CHEBI:49552"/>
        <dbReference type="ChEBI" id="CHEBI:456216"/>
        <dbReference type="EC" id="7.2.2.8"/>
    </reaction>
</comment>
<evidence type="ECO:0000256" key="1">
    <source>
        <dbReference type="ARBA" id="ARBA00004127"/>
    </source>
</evidence>
<dbReference type="PANTHER" id="PTHR43520">
    <property type="entry name" value="ATP7, ISOFORM B"/>
    <property type="match status" value="1"/>
</dbReference>
<dbReference type="NCBIfam" id="TIGR01525">
    <property type="entry name" value="ATPase-IB_hvy"/>
    <property type="match status" value="1"/>
</dbReference>
<feature type="transmembrane region" description="Helical" evidence="16">
    <location>
        <begin position="52"/>
        <end position="71"/>
    </location>
</feature>
<feature type="transmembrane region" description="Helical" evidence="16">
    <location>
        <begin position="575"/>
        <end position="598"/>
    </location>
</feature>
<dbReference type="NCBIfam" id="TIGR01494">
    <property type="entry name" value="ATPase_P-type"/>
    <property type="match status" value="1"/>
</dbReference>
<feature type="transmembrane region" description="Helical" evidence="16">
    <location>
        <begin position="111"/>
        <end position="128"/>
    </location>
</feature>
<keyword evidence="11 16" id="KW-1133">Transmembrane helix</keyword>
<evidence type="ECO:0000256" key="14">
    <source>
        <dbReference type="ARBA" id="ARBA00023136"/>
    </source>
</evidence>
<evidence type="ECO:0000256" key="9">
    <source>
        <dbReference type="ARBA" id="ARBA00022840"/>
    </source>
</evidence>
<dbReference type="SUPFAM" id="SSF81653">
    <property type="entry name" value="Calcium ATPase, transduction domain A"/>
    <property type="match status" value="1"/>
</dbReference>
<evidence type="ECO:0000256" key="10">
    <source>
        <dbReference type="ARBA" id="ARBA00022967"/>
    </source>
</evidence>
<dbReference type="Gene3D" id="2.70.150.10">
    <property type="entry name" value="Calcium-transporting ATPase, cytoplasmic transduction domain A"/>
    <property type="match status" value="1"/>
</dbReference>
<evidence type="ECO:0000256" key="15">
    <source>
        <dbReference type="ARBA" id="ARBA00049289"/>
    </source>
</evidence>
<keyword evidence="12" id="KW-0186">Copper</keyword>
<dbReference type="Gene3D" id="3.40.50.1000">
    <property type="entry name" value="HAD superfamily/HAD-like"/>
    <property type="match status" value="2"/>
</dbReference>
<feature type="transmembrane region" description="Helical" evidence="16">
    <location>
        <begin position="262"/>
        <end position="284"/>
    </location>
</feature>
<dbReference type="InterPro" id="IPR059000">
    <property type="entry name" value="ATPase_P-type_domA"/>
</dbReference>
<dbReference type="Pfam" id="PF00122">
    <property type="entry name" value="E1-E2_ATPase"/>
    <property type="match status" value="1"/>
</dbReference>
<keyword evidence="16" id="KW-1003">Cell membrane</keyword>
<evidence type="ECO:0000313" key="19">
    <source>
        <dbReference type="Proteomes" id="UP000177107"/>
    </source>
</evidence>
<dbReference type="NCBIfam" id="TIGR01511">
    <property type="entry name" value="ATPase-IB1_Cu"/>
    <property type="match status" value="1"/>
</dbReference>
<name>A0A1F6E576_9BACT</name>
<accession>A0A1F6E576</accession>
<feature type="transmembrane region" description="Helical" evidence="16">
    <location>
        <begin position="296"/>
        <end position="323"/>
    </location>
</feature>
<dbReference type="FunFam" id="3.40.50.1000:FF:000144">
    <property type="entry name" value="copper-transporting ATPase 1 isoform X2"/>
    <property type="match status" value="1"/>
</dbReference>
<evidence type="ECO:0000256" key="7">
    <source>
        <dbReference type="ARBA" id="ARBA00022741"/>
    </source>
</evidence>
<dbReference type="GO" id="GO:0043682">
    <property type="term" value="F:P-type divalent copper transporter activity"/>
    <property type="evidence" value="ECO:0007669"/>
    <property type="project" value="TreeGrafter"/>
</dbReference>
<dbReference type="GO" id="GO:0005507">
    <property type="term" value="F:copper ion binding"/>
    <property type="evidence" value="ECO:0007669"/>
    <property type="project" value="TreeGrafter"/>
</dbReference>
<dbReference type="AlphaFoldDB" id="A0A1F6E576"/>
<keyword evidence="13" id="KW-0406">Ion transport</keyword>
<proteinExistence type="inferred from homology"/>
<evidence type="ECO:0000256" key="2">
    <source>
        <dbReference type="ARBA" id="ARBA00006024"/>
    </source>
</evidence>
<evidence type="ECO:0000256" key="11">
    <source>
        <dbReference type="ARBA" id="ARBA00022989"/>
    </source>
</evidence>
<sequence length="628" mass="66533">MHEPHDKHAGHHTEDFLKKFWVVLALTAPIILYSDLPELFFGRSLPSFAGSLYLQLALGSIVFFYGGFVFLKGAGRELKARLPGMMTLIALAITAAYLWSVYATFAGEGTLFWELATLIAVMLIGHYVEMRAVQSAKGALRELAKLLPDTVEIVRDGKTLTVAISALNKGDIALVRPGGKIPADGRVVEGASEVDESLITGESRPVPKSEDAEVIAGSINGDGSLQVKIEKVGAETFLAGIARLVVEAEASKSRLQLLSDRAAFYLTMLAVGAGGATFVTWLLVGAGAPFAVERLVAVLVIACPHALGLAIPLVASISTTMAARNGFFIKRRLALEAARGVTTVLFDKTGTLTRGSFTVVSQVSPQGLALAAAVERHSEHPIGKAIVEAAQKQGLSISEAKNFKRLPGVGAEAVVEGRRVFVGHRGGGDIQVEVDGVVTDRIKLADTPRPEAKAAVNELKAMGLTVVMITGDSEEVAREVAKELGITEYFARVRPEDKAKKVKLLQEKGGRVAMVGDGVNDAPALTQADLGIAIGAGTNVAIESAGIILVKNDPRDIPKIIALSRMTYRKMLQNLFWATGYNVAALPIAAGALFVYGIVLEPALAAVFMSLSTIIVAVNASFLRNAKL</sequence>
<feature type="transmembrane region" description="Helical" evidence="16">
    <location>
        <begin position="83"/>
        <end position="105"/>
    </location>
</feature>
<dbReference type="SUPFAM" id="SSF81665">
    <property type="entry name" value="Calcium ATPase, transmembrane domain M"/>
    <property type="match status" value="1"/>
</dbReference>
<dbReference type="PRINTS" id="PR00119">
    <property type="entry name" value="CATATPASE"/>
</dbReference>
<evidence type="ECO:0000256" key="5">
    <source>
        <dbReference type="ARBA" id="ARBA00022692"/>
    </source>
</evidence>
<comment type="similarity">
    <text evidence="2 16">Belongs to the cation transport ATPase (P-type) (TC 3.A.3) family. Type IB subfamily.</text>
</comment>
<evidence type="ECO:0000256" key="13">
    <source>
        <dbReference type="ARBA" id="ARBA00023065"/>
    </source>
</evidence>
<keyword evidence="7 16" id="KW-0547">Nucleotide-binding</keyword>
<dbReference type="Proteomes" id="UP000177107">
    <property type="component" value="Unassembled WGS sequence"/>
</dbReference>
<feature type="transmembrane region" description="Helical" evidence="16">
    <location>
        <begin position="604"/>
        <end position="623"/>
    </location>
</feature>
<dbReference type="GO" id="GO:0016887">
    <property type="term" value="F:ATP hydrolysis activity"/>
    <property type="evidence" value="ECO:0007669"/>
    <property type="project" value="InterPro"/>
</dbReference>
<organism evidence="18 19">
    <name type="scientific">Candidatus Kaiserbacteria bacterium RIFCSPHIGHO2_02_FULL_56_30</name>
    <dbReference type="NCBI Taxonomy" id="1798499"/>
    <lineage>
        <taxon>Bacteria</taxon>
        <taxon>Candidatus Kaiseribacteriota</taxon>
    </lineage>
</organism>
<dbReference type="FunFam" id="2.70.150.10:FF:000002">
    <property type="entry name" value="Copper-transporting ATPase 1, putative"/>
    <property type="match status" value="1"/>
</dbReference>
<dbReference type="InterPro" id="IPR018303">
    <property type="entry name" value="ATPase_P-typ_P_site"/>
</dbReference>
<dbReference type="GO" id="GO:0055070">
    <property type="term" value="P:copper ion homeostasis"/>
    <property type="evidence" value="ECO:0007669"/>
    <property type="project" value="TreeGrafter"/>
</dbReference>
<dbReference type="InterPro" id="IPR023299">
    <property type="entry name" value="ATPase_P-typ_cyto_dom_N"/>
</dbReference>
<keyword evidence="9 16" id="KW-0067">ATP-binding</keyword>
<evidence type="ECO:0000256" key="4">
    <source>
        <dbReference type="ARBA" id="ARBA00022448"/>
    </source>
</evidence>
<dbReference type="GO" id="GO:0012505">
    <property type="term" value="C:endomembrane system"/>
    <property type="evidence" value="ECO:0007669"/>
    <property type="project" value="UniProtKB-SubCell"/>
</dbReference>
<dbReference type="PRINTS" id="PR00120">
    <property type="entry name" value="HATPASE"/>
</dbReference>
<keyword evidence="6 16" id="KW-0479">Metal-binding</keyword>
<comment type="subcellular location">
    <subcellularLocation>
        <location evidence="16">Cell membrane</location>
    </subcellularLocation>
    <subcellularLocation>
        <location evidence="1">Endomembrane system</location>
        <topology evidence="1">Multi-pass membrane protein</topology>
    </subcellularLocation>
</comment>
<dbReference type="InterPro" id="IPR036412">
    <property type="entry name" value="HAD-like_sf"/>
</dbReference>
<dbReference type="STRING" id="1798499.A3C95_01945"/>
<feature type="transmembrane region" description="Helical" evidence="16">
    <location>
        <begin position="20"/>
        <end position="40"/>
    </location>
</feature>
<dbReference type="Pfam" id="PF00702">
    <property type="entry name" value="Hydrolase"/>
    <property type="match status" value="1"/>
</dbReference>
<dbReference type="InterPro" id="IPR008250">
    <property type="entry name" value="ATPase_P-typ_transduc_dom_A_sf"/>
</dbReference>
<evidence type="ECO:0000256" key="8">
    <source>
        <dbReference type="ARBA" id="ARBA00022796"/>
    </source>
</evidence>
<keyword evidence="10" id="KW-1278">Translocase</keyword>
<dbReference type="InterPro" id="IPR023214">
    <property type="entry name" value="HAD_sf"/>
</dbReference>
<evidence type="ECO:0000256" key="16">
    <source>
        <dbReference type="RuleBase" id="RU362081"/>
    </source>
</evidence>
<protein>
    <recommendedName>
        <fullName evidence="3">P-type Cu(+) transporter</fullName>
        <ecNumber evidence="3">7.2.2.8</ecNumber>
    </recommendedName>
</protein>
<dbReference type="PROSITE" id="PS00154">
    <property type="entry name" value="ATPASE_E1_E2"/>
    <property type="match status" value="1"/>
</dbReference>
<dbReference type="GO" id="GO:0005524">
    <property type="term" value="F:ATP binding"/>
    <property type="evidence" value="ECO:0007669"/>
    <property type="project" value="UniProtKB-UniRule"/>
</dbReference>
<dbReference type="NCBIfam" id="TIGR01512">
    <property type="entry name" value="ATPase-IB2_Cd"/>
    <property type="match status" value="1"/>
</dbReference>
<dbReference type="PANTHER" id="PTHR43520:SF8">
    <property type="entry name" value="P-TYPE CU(+) TRANSPORTER"/>
    <property type="match status" value="1"/>
</dbReference>
<evidence type="ECO:0000313" key="18">
    <source>
        <dbReference type="EMBL" id="OGG68796.1"/>
    </source>
</evidence>
<keyword evidence="14 16" id="KW-0472">Membrane</keyword>
<feature type="domain" description="P-type ATPase A" evidence="17">
    <location>
        <begin position="145"/>
        <end position="245"/>
    </location>
</feature>
<comment type="caution">
    <text evidence="18">The sequence shown here is derived from an EMBL/GenBank/DDBJ whole genome shotgun (WGS) entry which is preliminary data.</text>
</comment>
<keyword evidence="5 16" id="KW-0812">Transmembrane</keyword>
<dbReference type="EC" id="7.2.2.8" evidence="3"/>
<dbReference type="SUPFAM" id="SSF56784">
    <property type="entry name" value="HAD-like"/>
    <property type="match status" value="1"/>
</dbReference>
<gene>
    <name evidence="18" type="ORF">A3C95_01945</name>
</gene>
<dbReference type="InterPro" id="IPR027256">
    <property type="entry name" value="P-typ_ATPase_IB"/>
</dbReference>
<reference evidence="18 19" key="1">
    <citation type="journal article" date="2016" name="Nat. Commun.">
        <title>Thousands of microbial genomes shed light on interconnected biogeochemical processes in an aquifer system.</title>
        <authorList>
            <person name="Anantharaman K."/>
            <person name="Brown C.T."/>
            <person name="Hug L.A."/>
            <person name="Sharon I."/>
            <person name="Castelle C.J."/>
            <person name="Probst A.J."/>
            <person name="Thomas B.C."/>
            <person name="Singh A."/>
            <person name="Wilkins M.J."/>
            <person name="Karaoz U."/>
            <person name="Brodie E.L."/>
            <person name="Williams K.H."/>
            <person name="Hubbard S.S."/>
            <person name="Banfield J.F."/>
        </authorList>
    </citation>
    <scope>NUCLEOTIDE SEQUENCE [LARGE SCALE GENOMIC DNA]</scope>
</reference>
<keyword evidence="8" id="KW-0187">Copper transport</keyword>
<evidence type="ECO:0000256" key="6">
    <source>
        <dbReference type="ARBA" id="ARBA00022723"/>
    </source>
</evidence>
<dbReference type="InterPro" id="IPR001757">
    <property type="entry name" value="P_typ_ATPase"/>
</dbReference>
<dbReference type="GO" id="GO:0140581">
    <property type="term" value="F:P-type monovalent copper transporter activity"/>
    <property type="evidence" value="ECO:0007669"/>
    <property type="project" value="UniProtKB-EC"/>
</dbReference>
<dbReference type="InterPro" id="IPR023298">
    <property type="entry name" value="ATPase_P-typ_TM_dom_sf"/>
</dbReference>
<evidence type="ECO:0000259" key="17">
    <source>
        <dbReference type="Pfam" id="PF00122"/>
    </source>
</evidence>